<accession>A0A438E425</accession>
<dbReference type="GO" id="GO:0016788">
    <property type="term" value="F:hydrolase activity, acting on ester bonds"/>
    <property type="evidence" value="ECO:0007669"/>
    <property type="project" value="InterPro"/>
</dbReference>
<comment type="caution">
    <text evidence="3">The sequence shown here is derived from an EMBL/GenBank/DDBJ whole genome shotgun (WGS) entry which is preliminary data.</text>
</comment>
<proteinExistence type="inferred from homology"/>
<evidence type="ECO:0000313" key="4">
    <source>
        <dbReference type="Proteomes" id="UP000288805"/>
    </source>
</evidence>
<gene>
    <name evidence="3" type="primary">EXL3_9</name>
    <name evidence="3" type="ORF">CK203_087841</name>
</gene>
<dbReference type="InterPro" id="IPR035669">
    <property type="entry name" value="SGNH_plant_lipase-like"/>
</dbReference>
<dbReference type="InterPro" id="IPR050592">
    <property type="entry name" value="GDSL_lipolytic_enzyme"/>
</dbReference>
<organism evidence="3 4">
    <name type="scientific">Vitis vinifera</name>
    <name type="common">Grape</name>
    <dbReference type="NCBI Taxonomy" id="29760"/>
    <lineage>
        <taxon>Eukaryota</taxon>
        <taxon>Viridiplantae</taxon>
        <taxon>Streptophyta</taxon>
        <taxon>Embryophyta</taxon>
        <taxon>Tracheophyta</taxon>
        <taxon>Spermatophyta</taxon>
        <taxon>Magnoliopsida</taxon>
        <taxon>eudicotyledons</taxon>
        <taxon>Gunneridae</taxon>
        <taxon>Pentapetalae</taxon>
        <taxon>rosids</taxon>
        <taxon>Vitales</taxon>
        <taxon>Vitaceae</taxon>
        <taxon>Viteae</taxon>
        <taxon>Vitis</taxon>
    </lineage>
</organism>
<dbReference type="PANTHER" id="PTHR45642">
    <property type="entry name" value="GDSL ESTERASE/LIPASE EXL3"/>
    <property type="match status" value="1"/>
</dbReference>
<feature type="chain" id="PRO_5018996146" evidence="2">
    <location>
        <begin position="27"/>
        <end position="358"/>
    </location>
</feature>
<name>A0A438E425_VITVI</name>
<evidence type="ECO:0000256" key="2">
    <source>
        <dbReference type="SAM" id="SignalP"/>
    </source>
</evidence>
<dbReference type="InterPro" id="IPR036514">
    <property type="entry name" value="SGNH_hydro_sf"/>
</dbReference>
<dbReference type="Pfam" id="PF00657">
    <property type="entry name" value="Lipase_GDSL"/>
    <property type="match status" value="1"/>
</dbReference>
<dbReference type="AlphaFoldDB" id="A0A438E425"/>
<keyword evidence="2" id="KW-0732">Signal</keyword>
<comment type="similarity">
    <text evidence="1">Belongs to the 'GDSL' lipolytic enzyme family.</text>
</comment>
<evidence type="ECO:0000313" key="3">
    <source>
        <dbReference type="EMBL" id="RVW42495.1"/>
    </source>
</evidence>
<dbReference type="FunFam" id="3.40.50.1110:FF:000003">
    <property type="entry name" value="GDSL esterase/lipase APG"/>
    <property type="match status" value="1"/>
</dbReference>
<dbReference type="Proteomes" id="UP000288805">
    <property type="component" value="Unassembled WGS sequence"/>
</dbReference>
<dbReference type="PANTHER" id="PTHR45642:SF95">
    <property type="entry name" value="GDSL-LIKE LIPASE_ACYLHYDROLASE FAMILY PROTEIN, EXPRESSED"/>
    <property type="match status" value="1"/>
</dbReference>
<dbReference type="InterPro" id="IPR001087">
    <property type="entry name" value="GDSL"/>
</dbReference>
<sequence>MLSSSPSSSTIPLFVSVFIILCSTEALVKLPDNETVPALIVFGDSIVDPGNNNDLVSVAKCNFPPYGRDFIGGIPTGRFSNGKIPSDFIAEELGIKKLLPAYLDPALQPSDLLTGVSFASGASGYDPLTPKISSVFSLSDQLEQFKEYIGKLTAMVGEKRTNTILSKSLFLVVQSSNDIATTYFDIRKVQYDFASYADLLVTWASSFFKELYGLGARRIAVFSAPPLGCLPSQRSLAGGIERECVEKYNEASKLFNTKLSSGLDSLNTNFPLAKFVYVDIYNPLLDIIQNPQKSGFEVVNKGCCGTGLIEVAVLCNQFNPFTCNDVTKYVFWDSYHPTERLYKILIGEIIHEYVDSFF</sequence>
<protein>
    <submittedName>
        <fullName evidence="3">GDSL esterase/lipase EXL3</fullName>
    </submittedName>
</protein>
<dbReference type="CDD" id="cd01837">
    <property type="entry name" value="SGNH_plant_lipase_like"/>
    <property type="match status" value="1"/>
</dbReference>
<feature type="signal peptide" evidence="2">
    <location>
        <begin position="1"/>
        <end position="26"/>
    </location>
</feature>
<dbReference type="Gene3D" id="3.40.50.1110">
    <property type="entry name" value="SGNH hydrolase"/>
    <property type="match status" value="1"/>
</dbReference>
<dbReference type="EMBL" id="QGNW01001404">
    <property type="protein sequence ID" value="RVW42495.1"/>
    <property type="molecule type" value="Genomic_DNA"/>
</dbReference>
<evidence type="ECO:0000256" key="1">
    <source>
        <dbReference type="ARBA" id="ARBA00008668"/>
    </source>
</evidence>
<reference evidence="3 4" key="1">
    <citation type="journal article" date="2018" name="PLoS Genet.">
        <title>Population sequencing reveals clonal diversity and ancestral inbreeding in the grapevine cultivar Chardonnay.</title>
        <authorList>
            <person name="Roach M.J."/>
            <person name="Johnson D.L."/>
            <person name="Bohlmann J."/>
            <person name="van Vuuren H.J."/>
            <person name="Jones S.J."/>
            <person name="Pretorius I.S."/>
            <person name="Schmidt S.A."/>
            <person name="Borneman A.R."/>
        </authorList>
    </citation>
    <scope>NUCLEOTIDE SEQUENCE [LARGE SCALE GENOMIC DNA]</scope>
    <source>
        <strain evidence="4">cv. Chardonnay</strain>
        <tissue evidence="3">Leaf</tissue>
    </source>
</reference>